<sequence>MFDNPGALLPIWIIGAPLVAATIDLARTPRPYR</sequence>
<feature type="transmembrane region" description="Helical" evidence="1">
    <location>
        <begin position="6"/>
        <end position="26"/>
    </location>
</feature>
<comment type="caution">
    <text evidence="2">The sequence shown here is derived from an EMBL/GenBank/DDBJ whole genome shotgun (WGS) entry which is preliminary data.</text>
</comment>
<evidence type="ECO:0000313" key="2">
    <source>
        <dbReference type="EMBL" id="PTM57200.1"/>
    </source>
</evidence>
<keyword evidence="1" id="KW-0472">Membrane</keyword>
<dbReference type="Proteomes" id="UP000241808">
    <property type="component" value="Unassembled WGS sequence"/>
</dbReference>
<evidence type="ECO:0000313" key="3">
    <source>
        <dbReference type="Proteomes" id="UP000241808"/>
    </source>
</evidence>
<evidence type="ECO:0000256" key="1">
    <source>
        <dbReference type="SAM" id="Phobius"/>
    </source>
</evidence>
<reference evidence="2 3" key="1">
    <citation type="submission" date="2018-04" db="EMBL/GenBank/DDBJ databases">
        <title>Genomic Encyclopedia of Archaeal and Bacterial Type Strains, Phase II (KMG-II): from individual species to whole genera.</title>
        <authorList>
            <person name="Goeker M."/>
        </authorList>
    </citation>
    <scope>NUCLEOTIDE SEQUENCE [LARGE SCALE GENOMIC DNA]</scope>
    <source>
        <strain evidence="2 3">DSM 25521</strain>
    </source>
</reference>
<dbReference type="EMBL" id="PZZL01000004">
    <property type="protein sequence ID" value="PTM57200.1"/>
    <property type="molecule type" value="Genomic_DNA"/>
</dbReference>
<proteinExistence type="predicted"/>
<keyword evidence="1" id="KW-1133">Transmembrane helix</keyword>
<keyword evidence="1" id="KW-0812">Transmembrane</keyword>
<accession>A0A2T4Z5P5</accession>
<organism evidence="2 3">
    <name type="scientific">Phreatobacter oligotrophus</name>
    <dbReference type="NCBI Taxonomy" id="1122261"/>
    <lineage>
        <taxon>Bacteria</taxon>
        <taxon>Pseudomonadati</taxon>
        <taxon>Pseudomonadota</taxon>
        <taxon>Alphaproteobacteria</taxon>
        <taxon>Hyphomicrobiales</taxon>
        <taxon>Phreatobacteraceae</taxon>
        <taxon>Phreatobacter</taxon>
    </lineage>
</organism>
<protein>
    <submittedName>
        <fullName evidence="2">Uncharacterized protein</fullName>
    </submittedName>
</protein>
<dbReference type="AlphaFoldDB" id="A0A2T4Z5P5"/>
<gene>
    <name evidence="2" type="ORF">C8P69_104250</name>
</gene>
<name>A0A2T4Z5P5_9HYPH</name>
<keyword evidence="3" id="KW-1185">Reference proteome</keyword>